<dbReference type="SUPFAM" id="SSF53474">
    <property type="entry name" value="alpha/beta-Hydrolases"/>
    <property type="match status" value="1"/>
</dbReference>
<dbReference type="AlphaFoldDB" id="X1UKH2"/>
<evidence type="ECO:0000259" key="1">
    <source>
        <dbReference type="Pfam" id="PF00326"/>
    </source>
</evidence>
<dbReference type="GO" id="GO:0006508">
    <property type="term" value="P:proteolysis"/>
    <property type="evidence" value="ECO:0007669"/>
    <property type="project" value="InterPro"/>
</dbReference>
<feature type="non-terminal residue" evidence="2">
    <location>
        <position position="41"/>
    </location>
</feature>
<feature type="non-terminal residue" evidence="2">
    <location>
        <position position="1"/>
    </location>
</feature>
<dbReference type="Pfam" id="PF00326">
    <property type="entry name" value="Peptidase_S9"/>
    <property type="match status" value="1"/>
</dbReference>
<gene>
    <name evidence="2" type="ORF">S12H4_63414</name>
</gene>
<sequence length="41" mass="4629">FHGSTGYGQDFTDSISGDWGGKPFQDIMRGLDFLLSHYDFI</sequence>
<name>X1UKH2_9ZZZZ</name>
<comment type="caution">
    <text evidence="2">The sequence shown here is derived from an EMBL/GenBank/DDBJ whole genome shotgun (WGS) entry which is preliminary data.</text>
</comment>
<dbReference type="InterPro" id="IPR029058">
    <property type="entry name" value="AB_hydrolase_fold"/>
</dbReference>
<dbReference type="InterPro" id="IPR001375">
    <property type="entry name" value="Peptidase_S9_cat"/>
</dbReference>
<accession>X1UKH2</accession>
<organism evidence="2">
    <name type="scientific">marine sediment metagenome</name>
    <dbReference type="NCBI Taxonomy" id="412755"/>
    <lineage>
        <taxon>unclassified sequences</taxon>
        <taxon>metagenomes</taxon>
        <taxon>ecological metagenomes</taxon>
    </lineage>
</organism>
<evidence type="ECO:0000313" key="2">
    <source>
        <dbReference type="EMBL" id="GAJ17999.1"/>
    </source>
</evidence>
<dbReference type="GO" id="GO:0008236">
    <property type="term" value="F:serine-type peptidase activity"/>
    <property type="evidence" value="ECO:0007669"/>
    <property type="project" value="InterPro"/>
</dbReference>
<feature type="domain" description="Peptidase S9 prolyl oligopeptidase catalytic" evidence="1">
    <location>
        <begin position="2"/>
        <end position="40"/>
    </location>
</feature>
<dbReference type="EMBL" id="BARW01043136">
    <property type="protein sequence ID" value="GAJ17999.1"/>
    <property type="molecule type" value="Genomic_DNA"/>
</dbReference>
<proteinExistence type="predicted"/>
<protein>
    <recommendedName>
        <fullName evidence="1">Peptidase S9 prolyl oligopeptidase catalytic domain-containing protein</fullName>
    </recommendedName>
</protein>
<dbReference type="Gene3D" id="3.40.50.1820">
    <property type="entry name" value="alpha/beta hydrolase"/>
    <property type="match status" value="1"/>
</dbReference>
<reference evidence="2" key="1">
    <citation type="journal article" date="2014" name="Front. Microbiol.">
        <title>High frequency of phylogenetically diverse reductive dehalogenase-homologous genes in deep subseafloor sedimentary metagenomes.</title>
        <authorList>
            <person name="Kawai M."/>
            <person name="Futagami T."/>
            <person name="Toyoda A."/>
            <person name="Takaki Y."/>
            <person name="Nishi S."/>
            <person name="Hori S."/>
            <person name="Arai W."/>
            <person name="Tsubouchi T."/>
            <person name="Morono Y."/>
            <person name="Uchiyama I."/>
            <person name="Ito T."/>
            <person name="Fujiyama A."/>
            <person name="Inagaki F."/>
            <person name="Takami H."/>
        </authorList>
    </citation>
    <scope>NUCLEOTIDE SEQUENCE</scope>
    <source>
        <strain evidence="2">Expedition CK06-06</strain>
    </source>
</reference>